<dbReference type="InterPro" id="IPR006311">
    <property type="entry name" value="TAT_signal"/>
</dbReference>
<sequence length="219" mass="24627">VNLRRRDVLQVSALIVLSSLVAGLRLAPSAMAKSQSRPLAPGEAMALIKDLGDTAVAVLTNKSLNYADKMRQFRYLLNDSFALKGIARFALGRYWRKADIPQRRRYLQLFEDYIVNSYAARFRNYDGEEFFVLGENVDDRGGAVVTTRIQRPRGDPVEILWHLQERLGAVRIVDVMIEGISMSLTQRSDFSASVRTAGGDLDKFLDTLEITVRNFKPSG</sequence>
<dbReference type="EMBL" id="UINC01051558">
    <property type="protein sequence ID" value="SVB65866.1"/>
    <property type="molecule type" value="Genomic_DNA"/>
</dbReference>
<gene>
    <name evidence="1" type="ORF">METZ01_LOCUS218720</name>
</gene>
<protein>
    <recommendedName>
        <fullName evidence="2">ABC transporter substrate-binding protein</fullName>
    </recommendedName>
</protein>
<reference evidence="1" key="1">
    <citation type="submission" date="2018-05" db="EMBL/GenBank/DDBJ databases">
        <authorList>
            <person name="Lanie J.A."/>
            <person name="Ng W.-L."/>
            <person name="Kazmierczak K.M."/>
            <person name="Andrzejewski T.M."/>
            <person name="Davidsen T.M."/>
            <person name="Wayne K.J."/>
            <person name="Tettelin H."/>
            <person name="Glass J.I."/>
            <person name="Rusch D."/>
            <person name="Podicherti R."/>
            <person name="Tsui H.-C.T."/>
            <person name="Winkler M.E."/>
        </authorList>
    </citation>
    <scope>NUCLEOTIDE SEQUENCE</scope>
</reference>
<dbReference type="AlphaFoldDB" id="A0A382FRZ2"/>
<organism evidence="1">
    <name type="scientific">marine metagenome</name>
    <dbReference type="NCBI Taxonomy" id="408172"/>
    <lineage>
        <taxon>unclassified sequences</taxon>
        <taxon>metagenomes</taxon>
        <taxon>ecological metagenomes</taxon>
    </lineage>
</organism>
<evidence type="ECO:0008006" key="2">
    <source>
        <dbReference type="Google" id="ProtNLM"/>
    </source>
</evidence>
<dbReference type="Gene3D" id="3.10.450.710">
    <property type="entry name" value="Tgt2/MlaC"/>
    <property type="match status" value="1"/>
</dbReference>
<feature type="non-terminal residue" evidence="1">
    <location>
        <position position="1"/>
    </location>
</feature>
<name>A0A382FRZ2_9ZZZZ</name>
<dbReference type="InterPro" id="IPR008869">
    <property type="entry name" value="MlaC/ttg2D"/>
</dbReference>
<dbReference type="PANTHER" id="PTHR36573">
    <property type="entry name" value="INTERMEMBRANE PHOSPHOLIPID TRANSPORT SYSTEM BINDING PROTEIN MLAC"/>
    <property type="match status" value="1"/>
</dbReference>
<dbReference type="InterPro" id="IPR042245">
    <property type="entry name" value="Tgt2/MlaC_sf"/>
</dbReference>
<proteinExistence type="predicted"/>
<dbReference type="Pfam" id="PF05494">
    <property type="entry name" value="MlaC"/>
    <property type="match status" value="1"/>
</dbReference>
<dbReference type="PANTHER" id="PTHR36573:SF1">
    <property type="entry name" value="INTERMEMBRANE PHOSPHOLIPID TRANSPORT SYSTEM BINDING PROTEIN MLAC"/>
    <property type="match status" value="1"/>
</dbReference>
<dbReference type="PROSITE" id="PS51318">
    <property type="entry name" value="TAT"/>
    <property type="match status" value="1"/>
</dbReference>
<accession>A0A382FRZ2</accession>
<evidence type="ECO:0000313" key="1">
    <source>
        <dbReference type="EMBL" id="SVB65866.1"/>
    </source>
</evidence>